<protein>
    <submittedName>
        <fullName evidence="1">Uncharacterized protein</fullName>
    </submittedName>
</protein>
<sequence>MGNSQKHVVSTADAHTSSRGPLLVQATVPPLDEDGVMVSIIGTILFAVASLVCWIRLDTLTEAGYRDWLWICVSATVLGLCGMVYAIRRRGRTSATRDS</sequence>
<reference evidence="1 2" key="1">
    <citation type="journal article" date="2013" name="BMC Genomics">
        <title>Comparative genomics reveals distinct host-interacting traits of three major human-associated propionibacteria.</title>
        <authorList>
            <person name="Mak T.N."/>
            <person name="Schmid M."/>
            <person name="Brzuszkiewicz E."/>
            <person name="Zeng G."/>
            <person name="Meyer R."/>
            <person name="Sfanos K.S."/>
            <person name="Brinkmann V."/>
            <person name="Meyer T.F."/>
            <person name="Bruggemann H."/>
        </authorList>
    </citation>
    <scope>NUCLEOTIDE SEQUENCE [LARGE SCALE GENOMIC DNA]</scope>
    <source>
        <strain evidence="1 2">TM11</strain>
    </source>
</reference>
<proteinExistence type="predicted"/>
<gene>
    <name evidence="1" type="ORF">H640_07749</name>
</gene>
<dbReference type="EMBL" id="AOST01000067">
    <property type="protein sequence ID" value="ERF64026.1"/>
    <property type="molecule type" value="Genomic_DNA"/>
</dbReference>
<evidence type="ECO:0000313" key="2">
    <source>
        <dbReference type="Proteomes" id="UP000053711"/>
    </source>
</evidence>
<organism evidence="1 2">
    <name type="scientific">Cutibacterium granulosum TM11</name>
    <dbReference type="NCBI Taxonomy" id="1292373"/>
    <lineage>
        <taxon>Bacteria</taxon>
        <taxon>Bacillati</taxon>
        <taxon>Actinomycetota</taxon>
        <taxon>Actinomycetes</taxon>
        <taxon>Propionibacteriales</taxon>
        <taxon>Propionibacteriaceae</taxon>
        <taxon>Cutibacterium</taxon>
    </lineage>
</organism>
<comment type="caution">
    <text evidence="1">The sequence shown here is derived from an EMBL/GenBank/DDBJ whole genome shotgun (WGS) entry which is preliminary data.</text>
</comment>
<evidence type="ECO:0000313" key="1">
    <source>
        <dbReference type="EMBL" id="ERF64026.1"/>
    </source>
</evidence>
<name>A0ACB4UM66_9ACTN</name>
<dbReference type="Proteomes" id="UP000053711">
    <property type="component" value="Unassembled WGS sequence"/>
</dbReference>
<accession>A0ACB4UM66</accession>
<keyword evidence="2" id="KW-1185">Reference proteome</keyword>